<dbReference type="InterPro" id="IPR051604">
    <property type="entry name" value="Ergot_Alk_Oxidoreductase"/>
</dbReference>
<dbReference type="EMBL" id="BAABIL010000201">
    <property type="protein sequence ID" value="GAA4975130.1"/>
    <property type="molecule type" value="Genomic_DNA"/>
</dbReference>
<evidence type="ECO:0000313" key="2">
    <source>
        <dbReference type="EMBL" id="GAA4975130.1"/>
    </source>
</evidence>
<dbReference type="SUPFAM" id="SSF51735">
    <property type="entry name" value="NAD(P)-binding Rossmann-fold domains"/>
    <property type="match status" value="1"/>
</dbReference>
<organism evidence="2 3">
    <name type="scientific">Kineococcus glutinatus</name>
    <dbReference type="NCBI Taxonomy" id="1070872"/>
    <lineage>
        <taxon>Bacteria</taxon>
        <taxon>Bacillati</taxon>
        <taxon>Actinomycetota</taxon>
        <taxon>Actinomycetes</taxon>
        <taxon>Kineosporiales</taxon>
        <taxon>Kineosporiaceae</taxon>
        <taxon>Kineococcus</taxon>
    </lineage>
</organism>
<name>A0ABP9HPF9_9ACTN</name>
<dbReference type="InterPro" id="IPR016040">
    <property type="entry name" value="NAD(P)-bd_dom"/>
</dbReference>
<sequence length="268" mass="28072">MSVLVTGATGSVGRLVVDELLARGATDVRALTVDPARAALPAGVEVVRGSMRRPDALRAALAGVERVYLAPDPATAAEVCAAAREAGVRHVVDLSGEPESWWGDVTRAVEASGLPWTHLWPGDFMENLLAWAPQVRATGAVREPWPEAASAPIAMADVAAVAAEALLGEGHEGRALGLAGPQVLTRAEMARAIGEALGREVRFVRVDRDEAVAALEPAMGEGAAWYVDTAVGGYADTPGAANRLVEELTGRPATTFARWARRNADAFR</sequence>
<dbReference type="Gene3D" id="3.90.25.10">
    <property type="entry name" value="UDP-galactose 4-epimerase, domain 1"/>
    <property type="match status" value="1"/>
</dbReference>
<keyword evidence="3" id="KW-1185">Reference proteome</keyword>
<comment type="caution">
    <text evidence="2">The sequence shown here is derived from an EMBL/GenBank/DDBJ whole genome shotgun (WGS) entry which is preliminary data.</text>
</comment>
<gene>
    <name evidence="2" type="ORF">GCM10023225_15310</name>
</gene>
<feature type="domain" description="NAD(P)-binding" evidence="1">
    <location>
        <begin position="7"/>
        <end position="94"/>
    </location>
</feature>
<dbReference type="Pfam" id="PF13460">
    <property type="entry name" value="NAD_binding_10"/>
    <property type="match status" value="1"/>
</dbReference>
<evidence type="ECO:0000313" key="3">
    <source>
        <dbReference type="Proteomes" id="UP001501195"/>
    </source>
</evidence>
<dbReference type="InterPro" id="IPR036291">
    <property type="entry name" value="NAD(P)-bd_dom_sf"/>
</dbReference>
<protein>
    <submittedName>
        <fullName evidence="2">NmrA family NAD(P)-binding protein</fullName>
    </submittedName>
</protein>
<proteinExistence type="predicted"/>
<reference evidence="3" key="1">
    <citation type="journal article" date="2019" name="Int. J. Syst. Evol. Microbiol.">
        <title>The Global Catalogue of Microorganisms (GCM) 10K type strain sequencing project: providing services to taxonomists for standard genome sequencing and annotation.</title>
        <authorList>
            <consortium name="The Broad Institute Genomics Platform"/>
            <consortium name="The Broad Institute Genome Sequencing Center for Infectious Disease"/>
            <person name="Wu L."/>
            <person name="Ma J."/>
        </authorList>
    </citation>
    <scope>NUCLEOTIDE SEQUENCE [LARGE SCALE GENOMIC DNA]</scope>
    <source>
        <strain evidence="3">JCM 18126</strain>
    </source>
</reference>
<accession>A0ABP9HPF9</accession>
<evidence type="ECO:0000259" key="1">
    <source>
        <dbReference type="Pfam" id="PF13460"/>
    </source>
</evidence>
<dbReference type="Gene3D" id="3.40.50.720">
    <property type="entry name" value="NAD(P)-binding Rossmann-like Domain"/>
    <property type="match status" value="1"/>
</dbReference>
<dbReference type="PANTHER" id="PTHR43162">
    <property type="match status" value="1"/>
</dbReference>
<dbReference type="RefSeq" id="WP_345711853.1">
    <property type="nucleotide sequence ID" value="NZ_BAABIL010000201.1"/>
</dbReference>
<dbReference type="Proteomes" id="UP001501195">
    <property type="component" value="Unassembled WGS sequence"/>
</dbReference>
<dbReference type="PANTHER" id="PTHR43162:SF1">
    <property type="entry name" value="PRESTALK A DIFFERENTIATION PROTEIN A"/>
    <property type="match status" value="1"/>
</dbReference>